<evidence type="ECO:0000256" key="1">
    <source>
        <dbReference type="ARBA" id="ARBA00008791"/>
    </source>
</evidence>
<name>A0A3E0ECW4_9FLAO</name>
<dbReference type="CDD" id="cd00293">
    <property type="entry name" value="USP-like"/>
    <property type="match status" value="1"/>
</dbReference>
<comment type="caution">
    <text evidence="5">The sequence shown here is derived from an EMBL/GenBank/DDBJ whole genome shotgun (WGS) entry which is preliminary data.</text>
</comment>
<sequence>MKKILFPTDFSDVSKNAFIYALKLADAVDAEIITLHVYALDSPAFLDVSIYLQEIYEYEELSEFENYKDEIPILRNIAQANDLGHIPIRNVLIQGNLVTEMLKISDDENIDFIVLGTKGATHLRQIFLGTTLTKIMDESKVTVLGVPENCQFAPINKILFTTKYHFNDIEALQKTKNLAKILNSHIDCLNIKPPHKVHNDDYVTDFKNIFKDSGVDFNSVLSDDVEGSILNFIQQNNINMLAIHIIHKGFFEKLFQVSLSKKLAVNINIPILSVK</sequence>
<dbReference type="RefSeq" id="WP_115814328.1">
    <property type="nucleotide sequence ID" value="NZ_QUNI01000011.1"/>
</dbReference>
<dbReference type="SUPFAM" id="SSF52402">
    <property type="entry name" value="Adenine nucleotide alpha hydrolases-like"/>
    <property type="match status" value="2"/>
</dbReference>
<evidence type="ECO:0000256" key="3">
    <source>
        <dbReference type="ARBA" id="ARBA00022840"/>
    </source>
</evidence>
<dbReference type="Pfam" id="PF00582">
    <property type="entry name" value="Usp"/>
    <property type="match status" value="1"/>
</dbReference>
<reference evidence="5 6" key="1">
    <citation type="submission" date="2018-08" db="EMBL/GenBank/DDBJ databases">
        <title>Genomic Encyclopedia of Archaeal and Bacterial Type Strains, Phase II (KMG-II): from individual species to whole genera.</title>
        <authorList>
            <person name="Goeker M."/>
        </authorList>
    </citation>
    <scope>NUCLEOTIDE SEQUENCE [LARGE SCALE GENOMIC DNA]</scope>
    <source>
        <strain evidence="5 6">DSM 100880</strain>
    </source>
</reference>
<evidence type="ECO:0000313" key="6">
    <source>
        <dbReference type="Proteomes" id="UP000257136"/>
    </source>
</evidence>
<evidence type="ECO:0000259" key="4">
    <source>
        <dbReference type="Pfam" id="PF00582"/>
    </source>
</evidence>
<dbReference type="InterPro" id="IPR014729">
    <property type="entry name" value="Rossmann-like_a/b/a_fold"/>
</dbReference>
<dbReference type="PANTHER" id="PTHR46268">
    <property type="entry name" value="STRESS RESPONSE PROTEIN NHAX"/>
    <property type="match status" value="1"/>
</dbReference>
<dbReference type="AlphaFoldDB" id="A0A3E0ECW4"/>
<keyword evidence="3" id="KW-0067">ATP-binding</keyword>
<organism evidence="5 6">
    <name type="scientific">Flavobacterium aquicola</name>
    <dbReference type="NCBI Taxonomy" id="1682742"/>
    <lineage>
        <taxon>Bacteria</taxon>
        <taxon>Pseudomonadati</taxon>
        <taxon>Bacteroidota</taxon>
        <taxon>Flavobacteriia</taxon>
        <taxon>Flavobacteriales</taxon>
        <taxon>Flavobacteriaceae</taxon>
        <taxon>Flavobacterium</taxon>
    </lineage>
</organism>
<dbReference type="Proteomes" id="UP000257136">
    <property type="component" value="Unassembled WGS sequence"/>
</dbReference>
<dbReference type="PANTHER" id="PTHR46268:SF27">
    <property type="entry name" value="UNIVERSAL STRESS PROTEIN RV2623"/>
    <property type="match status" value="1"/>
</dbReference>
<dbReference type="OrthoDB" id="9788959at2"/>
<dbReference type="GO" id="GO:0005524">
    <property type="term" value="F:ATP binding"/>
    <property type="evidence" value="ECO:0007669"/>
    <property type="project" value="UniProtKB-KW"/>
</dbReference>
<accession>A0A3E0ECW4</accession>
<dbReference type="PRINTS" id="PR01438">
    <property type="entry name" value="UNVRSLSTRESS"/>
</dbReference>
<comment type="similarity">
    <text evidence="1">Belongs to the universal stress protein A family.</text>
</comment>
<proteinExistence type="inferred from homology"/>
<protein>
    <submittedName>
        <fullName evidence="5">Nucleotide-binding universal stress UspA family protein</fullName>
    </submittedName>
</protein>
<evidence type="ECO:0000313" key="5">
    <source>
        <dbReference type="EMBL" id="REG96085.1"/>
    </source>
</evidence>
<keyword evidence="6" id="KW-1185">Reference proteome</keyword>
<feature type="domain" description="UspA" evidence="4">
    <location>
        <begin position="1"/>
        <end position="146"/>
    </location>
</feature>
<dbReference type="InterPro" id="IPR006015">
    <property type="entry name" value="Universal_stress_UspA"/>
</dbReference>
<keyword evidence="2" id="KW-0547">Nucleotide-binding</keyword>
<gene>
    <name evidence="5" type="ORF">C8P67_11157</name>
</gene>
<dbReference type="InterPro" id="IPR006016">
    <property type="entry name" value="UspA"/>
</dbReference>
<dbReference type="EMBL" id="QUNI01000011">
    <property type="protein sequence ID" value="REG96085.1"/>
    <property type="molecule type" value="Genomic_DNA"/>
</dbReference>
<evidence type="ECO:0000256" key="2">
    <source>
        <dbReference type="ARBA" id="ARBA00022741"/>
    </source>
</evidence>
<dbReference type="Gene3D" id="3.40.50.620">
    <property type="entry name" value="HUPs"/>
    <property type="match status" value="2"/>
</dbReference>